<name>A0A0C9TF82_SPHS4</name>
<reference evidence="2 3" key="1">
    <citation type="submission" date="2014-06" db="EMBL/GenBank/DDBJ databases">
        <title>Evolutionary Origins and Diversification of the Mycorrhizal Mutualists.</title>
        <authorList>
            <consortium name="DOE Joint Genome Institute"/>
            <consortium name="Mycorrhizal Genomics Consortium"/>
            <person name="Kohler A."/>
            <person name="Kuo A."/>
            <person name="Nagy L.G."/>
            <person name="Floudas D."/>
            <person name="Copeland A."/>
            <person name="Barry K.W."/>
            <person name="Cichocki N."/>
            <person name="Veneault-Fourrey C."/>
            <person name="LaButti K."/>
            <person name="Lindquist E.A."/>
            <person name="Lipzen A."/>
            <person name="Lundell T."/>
            <person name="Morin E."/>
            <person name="Murat C."/>
            <person name="Riley R."/>
            <person name="Ohm R."/>
            <person name="Sun H."/>
            <person name="Tunlid A."/>
            <person name="Henrissat B."/>
            <person name="Grigoriev I.V."/>
            <person name="Hibbett D.S."/>
            <person name="Martin F."/>
        </authorList>
    </citation>
    <scope>NUCLEOTIDE SEQUENCE [LARGE SCALE GENOMIC DNA]</scope>
    <source>
        <strain evidence="2 3">SS14</strain>
    </source>
</reference>
<feature type="region of interest" description="Disordered" evidence="1">
    <location>
        <begin position="1"/>
        <end position="32"/>
    </location>
</feature>
<gene>
    <name evidence="2" type="ORF">M422DRAFT_270813</name>
</gene>
<evidence type="ECO:0000313" key="3">
    <source>
        <dbReference type="Proteomes" id="UP000054279"/>
    </source>
</evidence>
<feature type="non-terminal residue" evidence="2">
    <location>
        <position position="208"/>
    </location>
</feature>
<dbReference type="EMBL" id="KN837319">
    <property type="protein sequence ID" value="KIJ27963.1"/>
    <property type="molecule type" value="Genomic_DNA"/>
</dbReference>
<feature type="compositionally biased region" description="Polar residues" evidence="1">
    <location>
        <begin position="1"/>
        <end position="13"/>
    </location>
</feature>
<evidence type="ECO:0000256" key="1">
    <source>
        <dbReference type="SAM" id="MobiDB-lite"/>
    </source>
</evidence>
<organism evidence="2 3">
    <name type="scientific">Sphaerobolus stellatus (strain SS14)</name>
    <dbReference type="NCBI Taxonomy" id="990650"/>
    <lineage>
        <taxon>Eukaryota</taxon>
        <taxon>Fungi</taxon>
        <taxon>Dikarya</taxon>
        <taxon>Basidiomycota</taxon>
        <taxon>Agaricomycotina</taxon>
        <taxon>Agaricomycetes</taxon>
        <taxon>Phallomycetidae</taxon>
        <taxon>Geastrales</taxon>
        <taxon>Sphaerobolaceae</taxon>
        <taxon>Sphaerobolus</taxon>
    </lineage>
</organism>
<keyword evidence="3" id="KW-1185">Reference proteome</keyword>
<evidence type="ECO:0000313" key="2">
    <source>
        <dbReference type="EMBL" id="KIJ27963.1"/>
    </source>
</evidence>
<dbReference type="HOGENOM" id="CLU_1323706_0_0_1"/>
<proteinExistence type="predicted"/>
<protein>
    <submittedName>
        <fullName evidence="2">Uncharacterized protein</fullName>
    </submittedName>
</protein>
<dbReference type="AlphaFoldDB" id="A0A0C9TF82"/>
<accession>A0A0C9TF82</accession>
<dbReference type="Proteomes" id="UP000054279">
    <property type="component" value="Unassembled WGS sequence"/>
</dbReference>
<sequence>MWNLSSCDGCQSHSQEDVRIPTEEDAQSSSPNAPFEWWQRQRELNDHLALIRILDDSCTKDDIQLFAVDPPLRTNKHRRQAMYDFVAYCLAEGKNKPIALATSVHSRPAAIGTRPKNQITVHMAGLSDHGRVVAFVGYLKRVWQIPNHVQQQERILAYMMHMSERKLRKQLEKLRETVLNLKGFEEALDRWAKQEPSPLLQRWGTDHS</sequence>